<comment type="caution">
    <text evidence="2">The sequence shown here is derived from an EMBL/GenBank/DDBJ whole genome shotgun (WGS) entry which is preliminary data.</text>
</comment>
<gene>
    <name evidence="2" type="ORF">H8L47_01675</name>
</gene>
<evidence type="ECO:0000313" key="2">
    <source>
        <dbReference type="EMBL" id="MBC3906269.1"/>
    </source>
</evidence>
<dbReference type="EMBL" id="JACOFX010000001">
    <property type="protein sequence ID" value="MBC3906269.1"/>
    <property type="molecule type" value="Genomic_DNA"/>
</dbReference>
<evidence type="ECO:0000256" key="1">
    <source>
        <dbReference type="SAM" id="MobiDB-lite"/>
    </source>
</evidence>
<keyword evidence="3" id="KW-1185">Reference proteome</keyword>
<sequence>MNIVKKTNLTLLTICVFAATIVSVTTYINKLAAKANISTVTITAQRLTEQQKIAFDIEQAGNTMQTVFIAAKRLSPEEKLALDQQDRQTQQAKVPVQRRPQLLV</sequence>
<name>A0ABR6Z3S1_9BURK</name>
<evidence type="ECO:0000313" key="3">
    <source>
        <dbReference type="Proteomes" id="UP000646911"/>
    </source>
</evidence>
<feature type="region of interest" description="Disordered" evidence="1">
    <location>
        <begin position="80"/>
        <end position="104"/>
    </location>
</feature>
<dbReference type="Proteomes" id="UP000646911">
    <property type="component" value="Unassembled WGS sequence"/>
</dbReference>
<organism evidence="2 3">
    <name type="scientific">Undibacterium umbellatum</name>
    <dbReference type="NCBI Taxonomy" id="2762300"/>
    <lineage>
        <taxon>Bacteria</taxon>
        <taxon>Pseudomonadati</taxon>
        <taxon>Pseudomonadota</taxon>
        <taxon>Betaproteobacteria</taxon>
        <taxon>Burkholderiales</taxon>
        <taxon>Oxalobacteraceae</taxon>
        <taxon>Undibacterium</taxon>
    </lineage>
</organism>
<proteinExistence type="predicted"/>
<protein>
    <recommendedName>
        <fullName evidence="4">Methyl-accepting chemotaxis protein</fullName>
    </recommendedName>
</protein>
<dbReference type="RefSeq" id="WP_186951503.1">
    <property type="nucleotide sequence ID" value="NZ_JACOFX010000001.1"/>
</dbReference>
<reference evidence="2 3" key="1">
    <citation type="submission" date="2020-08" db="EMBL/GenBank/DDBJ databases">
        <title>Novel species isolated from subtropical streams in China.</title>
        <authorList>
            <person name="Lu H."/>
        </authorList>
    </citation>
    <scope>NUCLEOTIDE SEQUENCE [LARGE SCALE GENOMIC DNA]</scope>
    <source>
        <strain evidence="2 3">NL8W</strain>
    </source>
</reference>
<evidence type="ECO:0008006" key="4">
    <source>
        <dbReference type="Google" id="ProtNLM"/>
    </source>
</evidence>
<accession>A0ABR6Z3S1</accession>